<comment type="caution">
    <text evidence="4">The sequence shown here is derived from an EMBL/GenBank/DDBJ whole genome shotgun (WGS) entry which is preliminary data.</text>
</comment>
<dbReference type="SUPFAM" id="SSF53756">
    <property type="entry name" value="UDP-Glycosyltransferase/glycogen phosphorylase"/>
    <property type="match status" value="1"/>
</dbReference>
<evidence type="ECO:0000259" key="2">
    <source>
        <dbReference type="Pfam" id="PF00534"/>
    </source>
</evidence>
<sequence length="788" mass="87875">MSDPDHALTKRSIAFVSDYVPRKCGIATFTRDLCEAVAAEAGPDSDVFTVAVNDVPEGYPYSPTVRFEIRQNTQADYRLAADFLNISQVSAVCLQHEFGLFGGPAGSNILTLLRRVRRPLVASLHTVLKDPKPEQRRVVEELGRVVDRVVVLSDTATGILREVYDIPAEKIVMIPHGIPDVPFVDPNFYKDQFGAEGKKVLLTFGLLGPSKGIESAIEALPAIVARHPDVLYIVLGATHPTIRRDSGEEYRNGLIRRAHDLGVADNIKFVNRFVELEELCEFLGAADVYLTPYLNEAQIVSGTLAYALGTGKATVSTPYWYAVEMLAEGRGRLVPFNDPPAMAEQVIDLLDNETERHATRKRAYNFTRKMVWSQVARDYLAVFDEARENWVKRRLVTPVGAEAGRTSDAADELPEVDLRHLRTLTDDVGIFQHALFSTPNRAHGYCTDDNARALICTAMHWNQSRDLEVLPLMQTYLSFMAHALDTDSGRFRNMMNYGRQWLDDVGSEDSHGRAMWALGMGVAMCPHEPMIALATNLFKTALPATEQFTSPRAWAFTVIGIHAYLRRFGGDSDLRRCRAVLTERLADLFQQNMSDDWPWCEDIVSYANARLPHALLMSGKWLNHSEWIDLGKHSLSWLLKVQTNDDGALSVIGSDGWMHRDGRRTQFDQQALDVHALVDACIEAYRVTREPHWVGEAQKAFSWFLGANDLRVPVCDFATGGCHDGLQADRINANQGAESTLAWLMSLLLMHDLQMERTLAAGPADKELQERQADAAVESLDAHEAAAS</sequence>
<proteinExistence type="predicted"/>
<evidence type="ECO:0000259" key="3">
    <source>
        <dbReference type="Pfam" id="PF13439"/>
    </source>
</evidence>
<evidence type="ECO:0000256" key="1">
    <source>
        <dbReference type="SAM" id="MobiDB-lite"/>
    </source>
</evidence>
<evidence type="ECO:0008006" key="5">
    <source>
        <dbReference type="Google" id="ProtNLM"/>
    </source>
</evidence>
<dbReference type="GO" id="GO:0005975">
    <property type="term" value="P:carbohydrate metabolic process"/>
    <property type="evidence" value="ECO:0007669"/>
    <property type="project" value="InterPro"/>
</dbReference>
<dbReference type="GO" id="GO:0016757">
    <property type="term" value="F:glycosyltransferase activity"/>
    <property type="evidence" value="ECO:0007669"/>
    <property type="project" value="InterPro"/>
</dbReference>
<dbReference type="InterPro" id="IPR001296">
    <property type="entry name" value="Glyco_trans_1"/>
</dbReference>
<dbReference type="PANTHER" id="PTHR12526:SF572">
    <property type="entry name" value="BLL5144 PROTEIN"/>
    <property type="match status" value="1"/>
</dbReference>
<dbReference type="Gene3D" id="3.40.50.2000">
    <property type="entry name" value="Glycogen Phosphorylase B"/>
    <property type="match status" value="2"/>
</dbReference>
<evidence type="ECO:0000313" key="4">
    <source>
        <dbReference type="EMBL" id="KKN76681.1"/>
    </source>
</evidence>
<dbReference type="Pfam" id="PF13439">
    <property type="entry name" value="Glyco_transf_4"/>
    <property type="match status" value="1"/>
</dbReference>
<reference evidence="4" key="1">
    <citation type="journal article" date="2015" name="Nature">
        <title>Complex archaea that bridge the gap between prokaryotes and eukaryotes.</title>
        <authorList>
            <person name="Spang A."/>
            <person name="Saw J.H."/>
            <person name="Jorgensen S.L."/>
            <person name="Zaremba-Niedzwiedzka K."/>
            <person name="Martijn J."/>
            <person name="Lind A.E."/>
            <person name="van Eijk R."/>
            <person name="Schleper C."/>
            <person name="Guy L."/>
            <person name="Ettema T.J."/>
        </authorList>
    </citation>
    <scope>NUCLEOTIDE SEQUENCE</scope>
</reference>
<accession>A0A0F9VT73</accession>
<dbReference type="SUPFAM" id="SSF48208">
    <property type="entry name" value="Six-hairpin glycosidases"/>
    <property type="match status" value="1"/>
</dbReference>
<dbReference type="InterPro" id="IPR028098">
    <property type="entry name" value="Glyco_trans_4-like_N"/>
</dbReference>
<dbReference type="PANTHER" id="PTHR12526">
    <property type="entry name" value="GLYCOSYLTRANSFERASE"/>
    <property type="match status" value="1"/>
</dbReference>
<dbReference type="Pfam" id="PF00534">
    <property type="entry name" value="Glycos_transf_1"/>
    <property type="match status" value="1"/>
</dbReference>
<feature type="domain" description="Glycosyltransferase subfamily 4-like N-terminal" evidence="3">
    <location>
        <begin position="25"/>
        <end position="178"/>
    </location>
</feature>
<feature type="domain" description="Glycosyl transferase family 1" evidence="2">
    <location>
        <begin position="192"/>
        <end position="365"/>
    </location>
</feature>
<dbReference type="CDD" id="cd03822">
    <property type="entry name" value="GT4_mannosyltransferase-like"/>
    <property type="match status" value="1"/>
</dbReference>
<protein>
    <recommendedName>
        <fullName evidence="5">Glycosyltransferase subfamily 4-like N-terminal domain-containing protein</fullName>
    </recommendedName>
</protein>
<name>A0A0F9VT73_9ZZZZ</name>
<dbReference type="InterPro" id="IPR008928">
    <property type="entry name" value="6-hairpin_glycosidase_sf"/>
</dbReference>
<organism evidence="4">
    <name type="scientific">marine sediment metagenome</name>
    <dbReference type="NCBI Taxonomy" id="412755"/>
    <lineage>
        <taxon>unclassified sequences</taxon>
        <taxon>metagenomes</taxon>
        <taxon>ecological metagenomes</taxon>
    </lineage>
</organism>
<gene>
    <name evidence="4" type="ORF">LCGC14_0367720</name>
</gene>
<feature type="region of interest" description="Disordered" evidence="1">
    <location>
        <begin position="766"/>
        <end position="788"/>
    </location>
</feature>
<dbReference type="EMBL" id="LAZR01000291">
    <property type="protein sequence ID" value="KKN76681.1"/>
    <property type="molecule type" value="Genomic_DNA"/>
</dbReference>
<dbReference type="AlphaFoldDB" id="A0A0F9VT73"/>